<protein>
    <submittedName>
        <fullName evidence="1">Uncharacterized protein</fullName>
    </submittedName>
</protein>
<comment type="caution">
    <text evidence="1">The sequence shown here is derived from an EMBL/GenBank/DDBJ whole genome shotgun (WGS) entry which is preliminary data.</text>
</comment>
<sequence length="288" mass="33016">MVIAHDGKDYTYWRDKLIQALEHEGSGELVHRIYGKFCARDRGIQPPVCGADYCSAQTEGNIGVPGLPIPQLNSMKPRRKSCLPAPIRPPKHRLHLSRLLQKQQMRLPDQQPYYRMRLTRHFLNRMLSGPHFVRHMLNRANALNDIYGTKLAELKHETEGMATRLELLMQTPAKFADTIDSLYTAALQMIKDVEQDLASDLYRTVYYALSPIAAHQNVTEFGKFIAVTSLSRMAEMLPEMVFSDRDECEKVFQHIDNLADRIMYASDGDIFTALQKMRAELYDYPPSA</sequence>
<evidence type="ECO:0000313" key="1">
    <source>
        <dbReference type="EMBL" id="KAK3606828.1"/>
    </source>
</evidence>
<evidence type="ECO:0000313" key="2">
    <source>
        <dbReference type="Proteomes" id="UP001195483"/>
    </source>
</evidence>
<organism evidence="1 2">
    <name type="scientific">Potamilus streckersoni</name>
    <dbReference type="NCBI Taxonomy" id="2493646"/>
    <lineage>
        <taxon>Eukaryota</taxon>
        <taxon>Metazoa</taxon>
        <taxon>Spiralia</taxon>
        <taxon>Lophotrochozoa</taxon>
        <taxon>Mollusca</taxon>
        <taxon>Bivalvia</taxon>
        <taxon>Autobranchia</taxon>
        <taxon>Heteroconchia</taxon>
        <taxon>Palaeoheterodonta</taxon>
        <taxon>Unionida</taxon>
        <taxon>Unionoidea</taxon>
        <taxon>Unionidae</taxon>
        <taxon>Ambleminae</taxon>
        <taxon>Lampsilini</taxon>
        <taxon>Potamilus</taxon>
    </lineage>
</organism>
<name>A0AAE0TB85_9BIVA</name>
<reference evidence="1" key="1">
    <citation type="journal article" date="2021" name="Genome Biol. Evol.">
        <title>A High-Quality Reference Genome for a Parasitic Bivalve with Doubly Uniparental Inheritance (Bivalvia: Unionida).</title>
        <authorList>
            <person name="Smith C.H."/>
        </authorList>
    </citation>
    <scope>NUCLEOTIDE SEQUENCE</scope>
    <source>
        <strain evidence="1">CHS0354</strain>
    </source>
</reference>
<dbReference type="Proteomes" id="UP001195483">
    <property type="component" value="Unassembled WGS sequence"/>
</dbReference>
<accession>A0AAE0TB85</accession>
<dbReference type="AlphaFoldDB" id="A0AAE0TB85"/>
<keyword evidence="2" id="KW-1185">Reference proteome</keyword>
<gene>
    <name evidence="1" type="ORF">CHS0354_018422</name>
</gene>
<reference evidence="1" key="3">
    <citation type="submission" date="2023-05" db="EMBL/GenBank/DDBJ databases">
        <authorList>
            <person name="Smith C.H."/>
        </authorList>
    </citation>
    <scope>NUCLEOTIDE SEQUENCE</scope>
    <source>
        <strain evidence="1">CHS0354</strain>
        <tissue evidence="1">Mantle</tissue>
    </source>
</reference>
<dbReference type="EMBL" id="JAEAOA010001141">
    <property type="protein sequence ID" value="KAK3606828.1"/>
    <property type="molecule type" value="Genomic_DNA"/>
</dbReference>
<proteinExistence type="predicted"/>
<reference evidence="1" key="2">
    <citation type="journal article" date="2021" name="Genome Biol. Evol.">
        <title>Developing a high-quality reference genome for a parasitic bivalve with doubly uniparental inheritance (Bivalvia: Unionida).</title>
        <authorList>
            <person name="Smith C.H."/>
        </authorList>
    </citation>
    <scope>NUCLEOTIDE SEQUENCE</scope>
    <source>
        <strain evidence="1">CHS0354</strain>
        <tissue evidence="1">Mantle</tissue>
    </source>
</reference>